<accession>A0A7R9BHA5</accession>
<dbReference type="InterPro" id="IPR010625">
    <property type="entry name" value="CHCH"/>
</dbReference>
<evidence type="ECO:0000313" key="6">
    <source>
        <dbReference type="Proteomes" id="UP000678499"/>
    </source>
</evidence>
<dbReference type="PANTHER" id="PTHR13523">
    <property type="entry name" value="COILED-COIL-HELIX-COILED-COIL-HELIX DOMAIN CONTAINING 2/NUR77"/>
    <property type="match status" value="1"/>
</dbReference>
<dbReference type="GO" id="GO:0007005">
    <property type="term" value="P:mitochondrion organization"/>
    <property type="evidence" value="ECO:0007669"/>
    <property type="project" value="InterPro"/>
</dbReference>
<feature type="compositionally biased region" description="Pro residues" evidence="3">
    <location>
        <begin position="1"/>
        <end position="19"/>
    </location>
</feature>
<feature type="compositionally biased region" description="Low complexity" evidence="3">
    <location>
        <begin position="260"/>
        <end position="269"/>
    </location>
</feature>
<dbReference type="EMBL" id="CAJPEX010000349">
    <property type="protein sequence ID" value="CAG0915214.1"/>
    <property type="molecule type" value="Genomic_DNA"/>
</dbReference>
<dbReference type="OrthoDB" id="1106148at2759"/>
<proteinExistence type="predicted"/>
<dbReference type="EMBL" id="OA882386">
    <property type="protein sequence ID" value="CAD7275062.1"/>
    <property type="molecule type" value="Genomic_DNA"/>
</dbReference>
<keyword evidence="1" id="KW-1015">Disulfide bond</keyword>
<protein>
    <recommendedName>
        <fullName evidence="4">CHCH domain-containing protein</fullName>
    </recommendedName>
</protein>
<dbReference type="InterPro" id="IPR055304">
    <property type="entry name" value="CHCHD2/10-like"/>
</dbReference>
<dbReference type="GO" id="GO:0005739">
    <property type="term" value="C:mitochondrion"/>
    <property type="evidence" value="ECO:0007669"/>
    <property type="project" value="TreeGrafter"/>
</dbReference>
<name>A0A7R9BHA5_9CRUS</name>
<dbReference type="AlphaFoldDB" id="A0A7R9BHA5"/>
<sequence length="383" mass="40565">MNRSAHPPPAPVQHAPPPMAVQAQPQQPSMFKQMAATAGGVAVGSAVGHVVGHALTGAFSGGGSSPAATPTQVAPPTPVSSSSVSPQDGLMSSPCAAEIRNFLECAQNQSDLTLCSGFNEVLKQCKMSNTGETVDGATSGYDLNAHGQNLSAQWNNAENVEGHVLAANGGYFQTDQRNLSNNAVEPERHPCPPNPTPDSAAPEFSTKPSSGTDNPDDTAHPEPGQNCSQGTLNPDGEFQGEADAIPAHQTPPVPAPPVPQQGAPAAAAVSVLQEEAAAAFQRLRREKEKELSNIQSEYMKRLREAERDFAKINQLREEEYNSAIAETSKLFLDPPKMVCEELRNAVQQCYSDSSSAPLNCFKIVQDFFSCVSVERGLVVRGRQ</sequence>
<feature type="region of interest" description="Disordered" evidence="3">
    <location>
        <begin position="182"/>
        <end position="269"/>
    </location>
</feature>
<dbReference type="Proteomes" id="UP000678499">
    <property type="component" value="Unassembled WGS sequence"/>
</dbReference>
<gene>
    <name evidence="5" type="ORF">NMOB1V02_LOCUS2867</name>
</gene>
<dbReference type="Pfam" id="PF06747">
    <property type="entry name" value="CHCH"/>
    <property type="match status" value="1"/>
</dbReference>
<evidence type="ECO:0000256" key="3">
    <source>
        <dbReference type="SAM" id="MobiDB-lite"/>
    </source>
</evidence>
<feature type="compositionally biased region" description="Pro residues" evidence="3">
    <location>
        <begin position="249"/>
        <end position="259"/>
    </location>
</feature>
<feature type="compositionally biased region" description="Low complexity" evidence="3">
    <location>
        <begin position="20"/>
        <end position="32"/>
    </location>
</feature>
<evidence type="ECO:0000256" key="1">
    <source>
        <dbReference type="ARBA" id="ARBA00023157"/>
    </source>
</evidence>
<evidence type="ECO:0000256" key="2">
    <source>
        <dbReference type="SAM" id="Coils"/>
    </source>
</evidence>
<organism evidence="5">
    <name type="scientific">Notodromas monacha</name>
    <dbReference type="NCBI Taxonomy" id="399045"/>
    <lineage>
        <taxon>Eukaryota</taxon>
        <taxon>Metazoa</taxon>
        <taxon>Ecdysozoa</taxon>
        <taxon>Arthropoda</taxon>
        <taxon>Crustacea</taxon>
        <taxon>Oligostraca</taxon>
        <taxon>Ostracoda</taxon>
        <taxon>Podocopa</taxon>
        <taxon>Podocopida</taxon>
        <taxon>Cypridocopina</taxon>
        <taxon>Cypridoidea</taxon>
        <taxon>Cyprididae</taxon>
        <taxon>Notodromas</taxon>
    </lineage>
</organism>
<feature type="coiled-coil region" evidence="2">
    <location>
        <begin position="269"/>
        <end position="308"/>
    </location>
</feature>
<evidence type="ECO:0000259" key="4">
    <source>
        <dbReference type="Pfam" id="PF06747"/>
    </source>
</evidence>
<feature type="region of interest" description="Disordered" evidence="3">
    <location>
        <begin position="61"/>
        <end position="91"/>
    </location>
</feature>
<feature type="region of interest" description="Disordered" evidence="3">
    <location>
        <begin position="1"/>
        <end position="32"/>
    </location>
</feature>
<dbReference type="PROSITE" id="PS51808">
    <property type="entry name" value="CHCH"/>
    <property type="match status" value="1"/>
</dbReference>
<feature type="domain" description="CHCH" evidence="4">
    <location>
        <begin position="95"/>
        <end position="127"/>
    </location>
</feature>
<evidence type="ECO:0000313" key="5">
    <source>
        <dbReference type="EMBL" id="CAD7275062.1"/>
    </source>
</evidence>
<dbReference type="GO" id="GO:0005634">
    <property type="term" value="C:nucleus"/>
    <property type="evidence" value="ECO:0007669"/>
    <property type="project" value="TreeGrafter"/>
</dbReference>
<keyword evidence="6" id="KW-1185">Reference proteome</keyword>
<reference evidence="5" key="1">
    <citation type="submission" date="2020-11" db="EMBL/GenBank/DDBJ databases">
        <authorList>
            <person name="Tran Van P."/>
        </authorList>
    </citation>
    <scope>NUCLEOTIDE SEQUENCE</scope>
</reference>
<dbReference type="PANTHER" id="PTHR13523:SF2">
    <property type="entry name" value="COILED-COIL-HELIX-COILED-COIL-HELIX DOMAIN CONTAINING 2, ISOFORM A-RELATED"/>
    <property type="match status" value="1"/>
</dbReference>
<keyword evidence="2" id="KW-0175">Coiled coil</keyword>